<dbReference type="EMBL" id="MOBN01000014">
    <property type="protein sequence ID" value="RON29174.1"/>
    <property type="molecule type" value="Genomic_DNA"/>
</dbReference>
<evidence type="ECO:0000313" key="2">
    <source>
        <dbReference type="Proteomes" id="UP000284168"/>
    </source>
</evidence>
<sequence>MVSTFPPVSQGSITSAFPSFLDMELAALGQLMGPTQLATHQGIAVRIGEEDLVIPYRVHHQGDERDLEHLTGTQSILYSCLLTRHHDGYVRQRQLERILLVQEPWIVPFVFQLTGEYVIQTLETIETHLPTLDPALYGRFIRDNQAYFQTTKARMISYWDCYYRRLYKHPSDYVGFRVFATLRKFYESNHN</sequence>
<dbReference type="Proteomes" id="UP000284168">
    <property type="component" value="Unassembled WGS sequence"/>
</dbReference>
<proteinExistence type="predicted"/>
<dbReference type="AlphaFoldDB" id="A0A423IUR9"/>
<accession>A0A423IUR9</accession>
<name>A0A423IUR9_9PSED</name>
<reference evidence="1 2" key="1">
    <citation type="submission" date="2016-10" db="EMBL/GenBank/DDBJ databases">
        <title>Comparative genome analysis of multiple Pseudomonas spp. focuses on biocontrol and plant growth promoting traits.</title>
        <authorList>
            <person name="Tao X.-Y."/>
            <person name="Taylor C.G."/>
        </authorList>
    </citation>
    <scope>NUCLEOTIDE SEQUENCE [LARGE SCALE GENOMIC DNA]</scope>
    <source>
        <strain evidence="1 2">48C10</strain>
    </source>
</reference>
<comment type="caution">
    <text evidence="1">The sequence shown here is derived from an EMBL/GenBank/DDBJ whole genome shotgun (WGS) entry which is preliminary data.</text>
</comment>
<gene>
    <name evidence="1" type="ORF">BK663_06910</name>
</gene>
<protein>
    <submittedName>
        <fullName evidence="1">Uncharacterized protein</fullName>
    </submittedName>
</protein>
<organism evidence="1 2">
    <name type="scientific">Pseudomonas lini</name>
    <dbReference type="NCBI Taxonomy" id="163011"/>
    <lineage>
        <taxon>Bacteria</taxon>
        <taxon>Pseudomonadati</taxon>
        <taxon>Pseudomonadota</taxon>
        <taxon>Gammaproteobacteria</taxon>
        <taxon>Pseudomonadales</taxon>
        <taxon>Pseudomonadaceae</taxon>
        <taxon>Pseudomonas</taxon>
    </lineage>
</organism>
<evidence type="ECO:0000313" key="1">
    <source>
        <dbReference type="EMBL" id="RON29174.1"/>
    </source>
</evidence>